<name>A0A2T4PTE0_9STAP</name>
<dbReference type="OrthoDB" id="9798935at2"/>
<reference evidence="4 5" key="1">
    <citation type="journal article" date="2016" name="Front. Microbiol.">
        <title>Comprehensive Phylogenetic Analysis of Bovine Non-aureus Staphylococci Species Based on Whole-Genome Sequencing.</title>
        <authorList>
            <person name="Naushad S."/>
            <person name="Barkema H.W."/>
            <person name="Luby C."/>
            <person name="Condas L.A."/>
            <person name="Nobrega D.B."/>
            <person name="Carson D.A."/>
            <person name="De Buck J."/>
        </authorList>
    </citation>
    <scope>NUCLEOTIDE SEQUENCE [LARGE SCALE GENOMIC DNA]</scope>
    <source>
        <strain evidence="4 5">SNUC 2204</strain>
    </source>
</reference>
<evidence type="ECO:0000313" key="4">
    <source>
        <dbReference type="EMBL" id="PTI29640.1"/>
    </source>
</evidence>
<dbReference type="Pfam" id="PF01476">
    <property type="entry name" value="LysM"/>
    <property type="match status" value="2"/>
</dbReference>
<sequence>MKKLLAVSTAAVAVTTGVTATADAATHTVKSGDTLFSISQQYGTSVSAIKSENGIKSNLILPNQVIKVNEAKAASASTTEYTVVSGDTLGKIASKYDVTVSQLKAWNNLSSDLIIVGQKLSLQAPAQSAEPAQAPVAQQAPVQQAQEQVAAPAQQQSYQAPKQSYKAPAQQSYKAPAQQQSYQAPAQQSYQAPAQKVRTTQTSTASTGGSTKAQFLAAGGTEAMWNTIVLPESSGNPNAVSPNGYRGLGQTKEGWGTGSVEQQTKGMLNYAKDRYGSVDAALAFRSQNNWW</sequence>
<dbReference type="PANTHER" id="PTHR33734">
    <property type="entry name" value="LYSM DOMAIN-CONTAINING GPI-ANCHORED PROTEIN 2"/>
    <property type="match status" value="1"/>
</dbReference>
<dbReference type="InterPro" id="IPR036779">
    <property type="entry name" value="LysM_dom_sf"/>
</dbReference>
<dbReference type="SMART" id="SM00257">
    <property type="entry name" value="LysM"/>
    <property type="match status" value="2"/>
</dbReference>
<feature type="domain" description="LysM" evidence="3">
    <location>
        <begin position="25"/>
        <end position="68"/>
    </location>
</feature>
<evidence type="ECO:0000256" key="2">
    <source>
        <dbReference type="SAM" id="SignalP"/>
    </source>
</evidence>
<accession>A0A2T4PTE0</accession>
<evidence type="ECO:0000256" key="1">
    <source>
        <dbReference type="SAM" id="MobiDB-lite"/>
    </source>
</evidence>
<organism evidence="4 5">
    <name type="scientific">Mammaliicoccus vitulinus</name>
    <dbReference type="NCBI Taxonomy" id="71237"/>
    <lineage>
        <taxon>Bacteria</taxon>
        <taxon>Bacillati</taxon>
        <taxon>Bacillota</taxon>
        <taxon>Bacilli</taxon>
        <taxon>Bacillales</taxon>
        <taxon>Staphylococcaceae</taxon>
        <taxon>Mammaliicoccus</taxon>
    </lineage>
</organism>
<protein>
    <submittedName>
        <fullName evidence="4">LysM peptidoglycan-binding domain-containing protein</fullName>
    </submittedName>
</protein>
<dbReference type="SUPFAM" id="SSF53955">
    <property type="entry name" value="Lysozyme-like"/>
    <property type="match status" value="1"/>
</dbReference>
<feature type="chain" id="PRO_5030056898" evidence="2">
    <location>
        <begin position="25"/>
        <end position="291"/>
    </location>
</feature>
<dbReference type="STRING" id="1167632.GCA_000286335_00236"/>
<evidence type="ECO:0000313" key="5">
    <source>
        <dbReference type="Proteomes" id="UP000241209"/>
    </source>
</evidence>
<comment type="caution">
    <text evidence="4">The sequence shown here is derived from an EMBL/GenBank/DDBJ whole genome shotgun (WGS) entry which is preliminary data.</text>
</comment>
<evidence type="ECO:0000259" key="3">
    <source>
        <dbReference type="PROSITE" id="PS51782"/>
    </source>
</evidence>
<dbReference type="InterPro" id="IPR023346">
    <property type="entry name" value="Lysozyme-like_dom_sf"/>
</dbReference>
<dbReference type="SUPFAM" id="SSF54106">
    <property type="entry name" value="LysM domain"/>
    <property type="match status" value="2"/>
</dbReference>
<proteinExistence type="predicted"/>
<keyword evidence="2" id="KW-0732">Signal</keyword>
<dbReference type="InterPro" id="IPR018392">
    <property type="entry name" value="LysM"/>
</dbReference>
<dbReference type="Gene3D" id="3.10.350.10">
    <property type="entry name" value="LysM domain"/>
    <property type="match status" value="2"/>
</dbReference>
<feature type="signal peptide" evidence="2">
    <location>
        <begin position="1"/>
        <end position="24"/>
    </location>
</feature>
<dbReference type="Proteomes" id="UP000241209">
    <property type="component" value="Unassembled WGS sequence"/>
</dbReference>
<dbReference type="EMBL" id="PZFK01000012">
    <property type="protein sequence ID" value="PTI29640.1"/>
    <property type="molecule type" value="Genomic_DNA"/>
</dbReference>
<gene>
    <name evidence="4" type="ORF">BU072_07280</name>
</gene>
<dbReference type="PROSITE" id="PS51782">
    <property type="entry name" value="LYSM"/>
    <property type="match status" value="2"/>
</dbReference>
<dbReference type="AlphaFoldDB" id="A0A2T4PTE0"/>
<feature type="region of interest" description="Disordered" evidence="1">
    <location>
        <begin position="145"/>
        <end position="209"/>
    </location>
</feature>
<dbReference type="PANTHER" id="PTHR33734:SF22">
    <property type="entry name" value="MEMBRANE-BOUND LYTIC MUREIN TRANSGLYCOSYLASE D"/>
    <property type="match status" value="1"/>
</dbReference>
<dbReference type="CDD" id="cd00118">
    <property type="entry name" value="LysM"/>
    <property type="match status" value="2"/>
</dbReference>
<dbReference type="GO" id="GO:0008932">
    <property type="term" value="F:lytic endotransglycosylase activity"/>
    <property type="evidence" value="ECO:0007669"/>
    <property type="project" value="TreeGrafter"/>
</dbReference>
<feature type="domain" description="LysM" evidence="3">
    <location>
        <begin position="79"/>
        <end position="122"/>
    </location>
</feature>